<feature type="transmembrane region" description="Helical" evidence="2">
    <location>
        <begin position="199"/>
        <end position="219"/>
    </location>
</feature>
<reference evidence="3" key="1">
    <citation type="submission" date="2022-07" db="EMBL/GenBank/DDBJ databases">
        <title>Fungi with potential for degradation of polypropylene.</title>
        <authorList>
            <person name="Gostincar C."/>
        </authorList>
    </citation>
    <scope>NUCLEOTIDE SEQUENCE</scope>
    <source>
        <strain evidence="3">EXF-13308</strain>
    </source>
</reference>
<dbReference type="AlphaFoldDB" id="A0AA38RK12"/>
<dbReference type="EMBL" id="JANBVO010000027">
    <property type="protein sequence ID" value="KAJ9139185.1"/>
    <property type="molecule type" value="Genomic_DNA"/>
</dbReference>
<keyword evidence="2" id="KW-1133">Transmembrane helix</keyword>
<dbReference type="Proteomes" id="UP001174694">
    <property type="component" value="Unassembled WGS sequence"/>
</dbReference>
<dbReference type="PANTHER" id="PTHR42069:SF1">
    <property type="entry name" value="MARVEL DOMAIN-CONTAINING PROTEIN"/>
    <property type="match status" value="1"/>
</dbReference>
<feature type="region of interest" description="Disordered" evidence="1">
    <location>
        <begin position="400"/>
        <end position="479"/>
    </location>
</feature>
<keyword evidence="4" id="KW-1185">Reference proteome</keyword>
<gene>
    <name evidence="3" type="ORF">NKR23_g8030</name>
</gene>
<organism evidence="3 4">
    <name type="scientific">Pleurostoma richardsiae</name>
    <dbReference type="NCBI Taxonomy" id="41990"/>
    <lineage>
        <taxon>Eukaryota</taxon>
        <taxon>Fungi</taxon>
        <taxon>Dikarya</taxon>
        <taxon>Ascomycota</taxon>
        <taxon>Pezizomycotina</taxon>
        <taxon>Sordariomycetes</taxon>
        <taxon>Sordariomycetidae</taxon>
        <taxon>Calosphaeriales</taxon>
        <taxon>Pleurostomataceae</taxon>
        <taxon>Pleurostoma</taxon>
    </lineage>
</organism>
<sequence>MAINDDKKRPAALHLAPKRSDSTDSSSTSSSLAKPPRTPRFAEATTVHSPVEGELPFKDRSMVAQAQPGDIGFGYINDDSNRESVTVPMTPRSPLKSAMKVPGTPGRGFTNPLSPTFREEQVLEKREAMTEKEQAKDVKIKTRVRMAKFALRGVNFSCSLIVLSMLSSSFAIFNATKSLPAQNGLPPWAHGTNAWPQKVVLASSCVSLLICIIVFIGYCRGGHRRAEKVGVYYTLFAVGWFIFSMAMWALAAGVLQFSRNNSNNQDMWGWACVQNHRSQLFSEKVDYALVCRLQNWSLICIIIEIVVEVISITLYSVIFYRYYSKRRLTKSMDMRDKARSDLYLAQLRTQSAPNTPGFGPKSPAFSQYTSGGPKSPAFSQYALSPRFPPPAAYRSLGDIEEASPFTPGGQRIPEPQSSFSKPAVTPSFKLQAPPPKAPSATPKLGQTGFRSPVETTAPQLTGEKINEHGPVAPGEQQYDAVPIPGAYAGAAVKSPPASQTSFGLR</sequence>
<feature type="region of interest" description="Disordered" evidence="1">
    <location>
        <begin position="1"/>
        <end position="56"/>
    </location>
</feature>
<accession>A0AA38RK12</accession>
<evidence type="ECO:0000313" key="3">
    <source>
        <dbReference type="EMBL" id="KAJ9139185.1"/>
    </source>
</evidence>
<feature type="transmembrane region" description="Helical" evidence="2">
    <location>
        <begin position="296"/>
        <end position="323"/>
    </location>
</feature>
<proteinExistence type="predicted"/>
<feature type="region of interest" description="Disordered" evidence="1">
    <location>
        <begin position="351"/>
        <end position="372"/>
    </location>
</feature>
<evidence type="ECO:0000313" key="4">
    <source>
        <dbReference type="Proteomes" id="UP001174694"/>
    </source>
</evidence>
<keyword evidence="2" id="KW-0472">Membrane</keyword>
<feature type="region of interest" description="Disordered" evidence="1">
    <location>
        <begin position="86"/>
        <end position="114"/>
    </location>
</feature>
<feature type="transmembrane region" description="Helical" evidence="2">
    <location>
        <begin position="149"/>
        <end position="173"/>
    </location>
</feature>
<name>A0AA38RK12_9PEZI</name>
<protein>
    <submittedName>
        <fullName evidence="3">Hyphal anastamosis-8 protein</fullName>
    </submittedName>
</protein>
<feature type="transmembrane region" description="Helical" evidence="2">
    <location>
        <begin position="231"/>
        <end position="257"/>
    </location>
</feature>
<evidence type="ECO:0000256" key="1">
    <source>
        <dbReference type="SAM" id="MobiDB-lite"/>
    </source>
</evidence>
<keyword evidence="2" id="KW-0812">Transmembrane</keyword>
<dbReference type="PANTHER" id="PTHR42069">
    <property type="entry name" value="HYPHAL ANASTAMOSIS-8 PROTEIN"/>
    <property type="match status" value="1"/>
</dbReference>
<comment type="caution">
    <text evidence="3">The sequence shown here is derived from an EMBL/GenBank/DDBJ whole genome shotgun (WGS) entry which is preliminary data.</text>
</comment>
<evidence type="ECO:0000256" key="2">
    <source>
        <dbReference type="SAM" id="Phobius"/>
    </source>
</evidence>